<keyword evidence="2" id="KW-0472">Membrane</keyword>
<accession>A0AAV1U2U8</accession>
<organism evidence="3 4">
    <name type="scientific">Peronospora matthiolae</name>
    <dbReference type="NCBI Taxonomy" id="2874970"/>
    <lineage>
        <taxon>Eukaryota</taxon>
        <taxon>Sar</taxon>
        <taxon>Stramenopiles</taxon>
        <taxon>Oomycota</taxon>
        <taxon>Peronosporomycetes</taxon>
        <taxon>Peronosporales</taxon>
        <taxon>Peronosporaceae</taxon>
        <taxon>Peronospora</taxon>
    </lineage>
</organism>
<feature type="compositionally biased region" description="Acidic residues" evidence="1">
    <location>
        <begin position="95"/>
        <end position="124"/>
    </location>
</feature>
<feature type="compositionally biased region" description="Basic and acidic residues" evidence="1">
    <location>
        <begin position="53"/>
        <end position="66"/>
    </location>
</feature>
<name>A0AAV1U2U8_9STRA</name>
<comment type="caution">
    <text evidence="3">The sequence shown here is derived from an EMBL/GenBank/DDBJ whole genome shotgun (WGS) entry which is preliminary data.</text>
</comment>
<feature type="transmembrane region" description="Helical" evidence="2">
    <location>
        <begin position="199"/>
        <end position="220"/>
    </location>
</feature>
<reference evidence="3" key="1">
    <citation type="submission" date="2024-01" db="EMBL/GenBank/DDBJ databases">
        <authorList>
            <person name="Webb A."/>
        </authorList>
    </citation>
    <scope>NUCLEOTIDE SEQUENCE</scope>
    <source>
        <strain evidence="3">Pm1</strain>
    </source>
</reference>
<feature type="region of interest" description="Disordered" evidence="1">
    <location>
        <begin position="1"/>
        <end position="73"/>
    </location>
</feature>
<dbReference type="Proteomes" id="UP001162060">
    <property type="component" value="Unassembled WGS sequence"/>
</dbReference>
<evidence type="ECO:0000256" key="1">
    <source>
        <dbReference type="SAM" id="MobiDB-lite"/>
    </source>
</evidence>
<keyword evidence="2" id="KW-1133">Transmembrane helix</keyword>
<evidence type="ECO:0000313" key="3">
    <source>
        <dbReference type="EMBL" id="CAK7927802.1"/>
    </source>
</evidence>
<proteinExistence type="predicted"/>
<dbReference type="EMBL" id="CAKLBY020000116">
    <property type="protein sequence ID" value="CAK7927802.1"/>
    <property type="molecule type" value="Genomic_DNA"/>
</dbReference>
<feature type="region of interest" description="Disordered" evidence="1">
    <location>
        <begin position="94"/>
        <end position="150"/>
    </location>
</feature>
<sequence>MLAVSTPSIHRNRRQDHRSEARAGQRSASWTRGTVEPVLNPLAVTPRHKEHHHHVESDVTTDDRLSPKVPRKKRALGPWPDVLVFRLVTSRTLGDESESDDVSWGEPERDEELESDEEEEDSETEEKWTDGGLESEREEDEGTEEDRRWWQSKEDKRTWEKRYWQADAAFRRRFGCAIDTPLHPELQRRERREEMRWKTVKFVLARVVLVLFFVLVALVVSVPSRTILMTTWRDGVAVGNEVVECGGGGALAGGKNDGQRDASLWPSGRVVVPEYVHTGLQLCAKLSRRVVESEHDTAAVQHALRACDIAANFAPESSRESVEAHVLRGDLHSLLLRFDRADEDYKSAATAVRNDKKSNADLLRFLQALDVKILANRWTQLYATKRYDELRREVKARVALNNTADAEGSYERAVSELAADWLSAFQQKKPILKVLTLQRSWTLRRLNYEAVDSDRTGVTYSVTV</sequence>
<gene>
    <name evidence="3" type="ORF">PM001_LOCUS12952</name>
</gene>
<evidence type="ECO:0000256" key="2">
    <source>
        <dbReference type="SAM" id="Phobius"/>
    </source>
</evidence>
<dbReference type="AlphaFoldDB" id="A0AAV1U2U8"/>
<evidence type="ECO:0000313" key="4">
    <source>
        <dbReference type="Proteomes" id="UP001162060"/>
    </source>
</evidence>
<protein>
    <submittedName>
        <fullName evidence="3">Uncharacterized protein</fullName>
    </submittedName>
</protein>
<keyword evidence="2" id="KW-0812">Transmembrane</keyword>